<feature type="region of interest" description="Disordered" evidence="2">
    <location>
        <begin position="1004"/>
        <end position="1026"/>
    </location>
</feature>
<reference evidence="4" key="1">
    <citation type="submission" date="2019-08" db="EMBL/GenBank/DDBJ databases">
        <title>The genome of the North American firefly Photinus pyralis.</title>
        <authorList>
            <consortium name="Photinus pyralis genome working group"/>
            <person name="Fallon T.R."/>
            <person name="Sander Lower S.E."/>
            <person name="Weng J.-K."/>
        </authorList>
    </citation>
    <scope>NUCLEOTIDE SEQUENCE</scope>
    <source>
        <strain evidence="4">TRF0915ILg1</strain>
        <tissue evidence="4">Whole body</tissue>
    </source>
</reference>
<keyword evidence="1" id="KW-0175">Coiled coil</keyword>
<dbReference type="GO" id="GO:0005068">
    <property type="term" value="F:transmembrane receptor protein tyrosine kinase adaptor activity"/>
    <property type="evidence" value="ECO:0007669"/>
    <property type="project" value="TreeGrafter"/>
</dbReference>
<evidence type="ECO:0000313" key="4">
    <source>
        <dbReference type="EMBL" id="KAF2894493.1"/>
    </source>
</evidence>
<gene>
    <name evidence="4" type="ORF">ILUMI_11693</name>
</gene>
<accession>A0A8K0GDQ0</accession>
<evidence type="ECO:0000256" key="1">
    <source>
        <dbReference type="SAM" id="Coils"/>
    </source>
</evidence>
<dbReference type="Proteomes" id="UP000801492">
    <property type="component" value="Unassembled WGS sequence"/>
</dbReference>
<dbReference type="OrthoDB" id="8192811at2759"/>
<dbReference type="PANTHER" id="PTHR16267">
    <property type="entry name" value="BANK1/PIK3AP1 FAMILY MEMBER"/>
    <property type="match status" value="1"/>
</dbReference>
<dbReference type="GO" id="GO:0005829">
    <property type="term" value="C:cytosol"/>
    <property type="evidence" value="ECO:0007669"/>
    <property type="project" value="TreeGrafter"/>
</dbReference>
<dbReference type="InterPro" id="IPR035897">
    <property type="entry name" value="Toll_tir_struct_dom_sf"/>
</dbReference>
<feature type="compositionally biased region" description="Polar residues" evidence="2">
    <location>
        <begin position="1006"/>
        <end position="1026"/>
    </location>
</feature>
<feature type="compositionally biased region" description="Polar residues" evidence="2">
    <location>
        <begin position="1073"/>
        <end position="1084"/>
    </location>
</feature>
<feature type="region of interest" description="Disordered" evidence="2">
    <location>
        <begin position="681"/>
        <end position="708"/>
    </location>
</feature>
<feature type="compositionally biased region" description="Basic and acidic residues" evidence="2">
    <location>
        <begin position="1057"/>
        <end position="1068"/>
    </location>
</feature>
<keyword evidence="5" id="KW-1185">Reference proteome</keyword>
<evidence type="ECO:0000313" key="5">
    <source>
        <dbReference type="Proteomes" id="UP000801492"/>
    </source>
</evidence>
<sequence length="1084" mass="121368">MALDNPSYFSIASGSEATSQAVSLDLTNSCVKMGTAASTLDNVSSSSECSLSRQLTPPRNAYQSKGGIQTLLRSVSSNSADSNQELLIMGEPRLSDIAPDLAFKYPSNNVEPRRTNSLKSSKKSELQCHDLMYFPLPTSEDAVVSEVSGDEEVFISEDSARYYNFAAISGNGTNRRRHSISAFTTRERSTSIASSSKSFKEDFPQAVIHATAEGQSVGGPSSSVSIDDHSLRHGSYPRKRCNRCTKKPIAKRADMDDILIISVKQSSAATLWVDYFNSYFQHICKQANRKPFKIYHLGAEEVIETNTDIRFMQERAYGVKLQLIVVCPSLLEHIAWNPASASKLGKLIIPDRTLALLLGVSDEDLTDVHKTALSTYSQWQRLSVGLDQDENFSKEFLGTAVSILSRVWKQQTSVTPQQKSLFSVLPKKVRQGHSSVVIILTHPLQREDIVKVSIERNNEIMEVKSVKRRNPYTLKITIPECCTEVSAIVHILVEKNGSIIGSSPIKCESRLRELEQILRSSENPVEFMCQALGFSPANKDHMDNCLVYSFQKNMPPNFNLLFSQSYGSYASSIYAQREGLEEYPTLLHFAARYGLEKLSVQLLDCPGGDVACDIRNSCDLTPAEMAQAAGHQDLAHILSGYMKMNEVKNVYEKLKEMSLQSKTVDEAEEDETGYLTPRQLDSTYKRCPTPKPFNPNYPSPSYEPSPTAGYMSMNSVPVKPNAEVTQPSHISHKNTPKMTLNLNNPSASHRESHERQPSPLNSQKNFEVCEDKVQKELLEIINDFKNNVHSISQVEKLVEEWKNRNDVQKSFKEKQEQLNEMRLRYERIQQEIKNSTKKATPFERVKKLFFKGKPKEEMKIEIPVLTSSTLHTPTSSISCTPTQSQRPISSLSLHSTSSSGSSGRMSTISGCSMGDSGTHSDHEERKNILTNSVDDDFRNDLNKAIINLNYTVPPPPRPFNPVKVMTKNKAFPTIEERPPQPIPRPTASTSDMYYIEFPPSGLPVQDFNNSKTANNYSGSRPNNQSVHIDIPNKQSHAKEQMNQTYMNLQGSTTYTEQTKDSDSDDFHEYMNYTPPTTNINKSSS</sequence>
<feature type="region of interest" description="Disordered" evidence="2">
    <location>
        <begin position="1053"/>
        <end position="1084"/>
    </location>
</feature>
<proteinExistence type="predicted"/>
<feature type="compositionally biased region" description="Low complexity" evidence="2">
    <location>
        <begin position="888"/>
        <end position="909"/>
    </location>
</feature>
<organism evidence="4 5">
    <name type="scientific">Ignelater luminosus</name>
    <name type="common">Cucubano</name>
    <name type="synonym">Pyrophorus luminosus</name>
    <dbReference type="NCBI Taxonomy" id="2038154"/>
    <lineage>
        <taxon>Eukaryota</taxon>
        <taxon>Metazoa</taxon>
        <taxon>Ecdysozoa</taxon>
        <taxon>Arthropoda</taxon>
        <taxon>Hexapoda</taxon>
        <taxon>Insecta</taxon>
        <taxon>Pterygota</taxon>
        <taxon>Neoptera</taxon>
        <taxon>Endopterygota</taxon>
        <taxon>Coleoptera</taxon>
        <taxon>Polyphaga</taxon>
        <taxon>Elateriformia</taxon>
        <taxon>Elateroidea</taxon>
        <taxon>Elateridae</taxon>
        <taxon>Agrypninae</taxon>
        <taxon>Pyrophorini</taxon>
        <taxon>Ignelater</taxon>
    </lineage>
</organism>
<dbReference type="EMBL" id="VTPC01006950">
    <property type="protein sequence ID" value="KAF2894493.1"/>
    <property type="molecule type" value="Genomic_DNA"/>
</dbReference>
<comment type="caution">
    <text evidence="4">The sequence shown here is derived from an EMBL/GenBank/DDBJ whole genome shotgun (WGS) entry which is preliminary data.</text>
</comment>
<dbReference type="Gene3D" id="3.40.50.10140">
    <property type="entry name" value="Toll/interleukin-1 receptor homology (TIR) domain"/>
    <property type="match status" value="1"/>
</dbReference>
<dbReference type="Pfam" id="PF14545">
    <property type="entry name" value="DBB"/>
    <property type="match status" value="1"/>
</dbReference>
<feature type="region of interest" description="Disordered" evidence="2">
    <location>
        <begin position="720"/>
        <end position="764"/>
    </location>
</feature>
<feature type="domain" description="DBB" evidence="3">
    <location>
        <begin position="424"/>
        <end position="561"/>
    </location>
</feature>
<feature type="coiled-coil region" evidence="1">
    <location>
        <begin position="804"/>
        <end position="838"/>
    </location>
</feature>
<dbReference type="PANTHER" id="PTHR16267:SF11">
    <property type="entry name" value="STUMPS, ISOFORM E"/>
    <property type="match status" value="1"/>
</dbReference>
<dbReference type="AlphaFoldDB" id="A0A8K0GDQ0"/>
<evidence type="ECO:0000256" key="2">
    <source>
        <dbReference type="SAM" id="MobiDB-lite"/>
    </source>
</evidence>
<protein>
    <recommendedName>
        <fullName evidence="3">DBB domain-containing protein</fullName>
    </recommendedName>
</protein>
<feature type="region of interest" description="Disordered" evidence="2">
    <location>
        <begin position="871"/>
        <end position="922"/>
    </location>
</feature>
<dbReference type="PROSITE" id="PS51376">
    <property type="entry name" value="DBB"/>
    <property type="match status" value="1"/>
</dbReference>
<dbReference type="SMART" id="SM01282">
    <property type="entry name" value="DBB"/>
    <property type="match status" value="1"/>
</dbReference>
<dbReference type="InterPro" id="IPR052446">
    <property type="entry name" value="B-cell_PI3K-Signaling_Adptrs"/>
</dbReference>
<feature type="compositionally biased region" description="Polar residues" evidence="2">
    <location>
        <begin position="736"/>
        <end position="747"/>
    </location>
</feature>
<dbReference type="InterPro" id="IPR017893">
    <property type="entry name" value="DBB_domain"/>
</dbReference>
<name>A0A8K0GDQ0_IGNLU</name>
<feature type="compositionally biased region" description="Pro residues" evidence="2">
    <location>
        <begin position="689"/>
        <end position="703"/>
    </location>
</feature>
<dbReference type="GO" id="GO:0005104">
    <property type="term" value="F:fibroblast growth factor receptor binding"/>
    <property type="evidence" value="ECO:0007669"/>
    <property type="project" value="TreeGrafter"/>
</dbReference>
<evidence type="ECO:0000259" key="3">
    <source>
        <dbReference type="PROSITE" id="PS51376"/>
    </source>
</evidence>